<name>A0A1F6PD24_9BACT</name>
<reference evidence="1 2" key="1">
    <citation type="journal article" date="2016" name="Nat. Commun.">
        <title>Thousands of microbial genomes shed light on interconnected biogeochemical processes in an aquifer system.</title>
        <authorList>
            <person name="Anantharaman K."/>
            <person name="Brown C.T."/>
            <person name="Hug L.A."/>
            <person name="Sharon I."/>
            <person name="Castelle C.J."/>
            <person name="Probst A.J."/>
            <person name="Thomas B.C."/>
            <person name="Singh A."/>
            <person name="Wilkins M.J."/>
            <person name="Karaoz U."/>
            <person name="Brodie E.L."/>
            <person name="Williams K.H."/>
            <person name="Hubbard S.S."/>
            <person name="Banfield J.F."/>
        </authorList>
    </citation>
    <scope>NUCLEOTIDE SEQUENCE [LARGE SCALE GENOMIC DNA]</scope>
</reference>
<sequence>MIESTSPNKEHVFSTRDRDFWKSYGTRMAQIDKLVHDSGRSKKFLDLWMDIQTDSKFDTGQRTMPDSASFDIFERSFKFFESDAVSPAVLGELVELQLNQLTTIKDEELKNACGGVWAFYLFPEKFIDLEELNDADGQKIRKASFALRNELKRILQDMLANGRGIGTNPDKQDQNKIFYLSLVEHLGDKMYPETENMEYFAKMYAHDQEGVFDLSSFDHSRLPVQNTAGERHGSAGVEQSAACAHVFI</sequence>
<evidence type="ECO:0000313" key="2">
    <source>
        <dbReference type="Proteomes" id="UP000178254"/>
    </source>
</evidence>
<dbReference type="Proteomes" id="UP000178254">
    <property type="component" value="Unassembled WGS sequence"/>
</dbReference>
<dbReference type="STRING" id="1798709.A2538_01935"/>
<comment type="caution">
    <text evidence="1">The sequence shown here is derived from an EMBL/GenBank/DDBJ whole genome shotgun (WGS) entry which is preliminary data.</text>
</comment>
<dbReference type="AlphaFoldDB" id="A0A1F6PD24"/>
<proteinExistence type="predicted"/>
<organism evidence="1 2">
    <name type="scientific">Candidatus Magasanikbacteria bacterium RIFOXYD2_FULL_41_14</name>
    <dbReference type="NCBI Taxonomy" id="1798709"/>
    <lineage>
        <taxon>Bacteria</taxon>
        <taxon>Candidatus Magasanikiibacteriota</taxon>
    </lineage>
</organism>
<evidence type="ECO:0000313" key="1">
    <source>
        <dbReference type="EMBL" id="OGH93873.1"/>
    </source>
</evidence>
<accession>A0A1F6PD24</accession>
<protein>
    <submittedName>
        <fullName evidence="1">Uncharacterized protein</fullName>
    </submittedName>
</protein>
<dbReference type="EMBL" id="MFRE01000018">
    <property type="protein sequence ID" value="OGH93873.1"/>
    <property type="molecule type" value="Genomic_DNA"/>
</dbReference>
<gene>
    <name evidence="1" type="ORF">A2538_01935</name>
</gene>